<dbReference type="EMBL" id="CAJNJA010013819">
    <property type="protein sequence ID" value="CAE7330113.1"/>
    <property type="molecule type" value="Genomic_DNA"/>
</dbReference>
<comment type="caution">
    <text evidence="3">The sequence shown here is derived from an EMBL/GenBank/DDBJ whole genome shotgun (WGS) entry which is preliminary data.</text>
</comment>
<evidence type="ECO:0000313" key="4">
    <source>
        <dbReference type="Proteomes" id="UP000601435"/>
    </source>
</evidence>
<reference evidence="3" key="1">
    <citation type="submission" date="2021-02" db="EMBL/GenBank/DDBJ databases">
        <authorList>
            <person name="Dougan E. K."/>
            <person name="Rhodes N."/>
            <person name="Thang M."/>
            <person name="Chan C."/>
        </authorList>
    </citation>
    <scope>NUCLEOTIDE SEQUENCE</scope>
</reference>
<evidence type="ECO:0000313" key="3">
    <source>
        <dbReference type="EMBL" id="CAE7330113.1"/>
    </source>
</evidence>
<organism evidence="3 4">
    <name type="scientific">Symbiodinium necroappetens</name>
    <dbReference type="NCBI Taxonomy" id="1628268"/>
    <lineage>
        <taxon>Eukaryota</taxon>
        <taxon>Sar</taxon>
        <taxon>Alveolata</taxon>
        <taxon>Dinophyceae</taxon>
        <taxon>Suessiales</taxon>
        <taxon>Symbiodiniaceae</taxon>
        <taxon>Symbiodinium</taxon>
    </lineage>
</organism>
<protein>
    <submittedName>
        <fullName evidence="3">PPC16 protein</fullName>
    </submittedName>
</protein>
<proteinExistence type="predicted"/>
<dbReference type="Proteomes" id="UP000601435">
    <property type="component" value="Unassembled WGS sequence"/>
</dbReference>
<keyword evidence="1" id="KW-0175">Coiled coil</keyword>
<evidence type="ECO:0000256" key="2">
    <source>
        <dbReference type="SAM" id="MobiDB-lite"/>
    </source>
</evidence>
<evidence type="ECO:0000256" key="1">
    <source>
        <dbReference type="SAM" id="Coils"/>
    </source>
</evidence>
<dbReference type="AlphaFoldDB" id="A0A812NP53"/>
<sequence>MILEGLLQQLQHRTAERDAGKLRLVQLRRRMQEQEVKTLEVQRDAISQRLERIPDLDTEEEAFLPGDPEVPAHLRGQASHGQRRHLLRLED</sequence>
<gene>
    <name evidence="3" type="primary">PPC16</name>
    <name evidence="3" type="ORF">SNEC2469_LOCUS8363</name>
</gene>
<accession>A0A812NP53</accession>
<feature type="coiled-coil region" evidence="1">
    <location>
        <begin position="22"/>
        <end position="49"/>
    </location>
</feature>
<keyword evidence="4" id="KW-1185">Reference proteome</keyword>
<name>A0A812NP53_9DINO</name>
<feature type="compositionally biased region" description="Basic residues" evidence="2">
    <location>
        <begin position="81"/>
        <end position="91"/>
    </location>
</feature>
<feature type="region of interest" description="Disordered" evidence="2">
    <location>
        <begin position="57"/>
        <end position="91"/>
    </location>
</feature>